<dbReference type="Gene3D" id="3.40.50.880">
    <property type="match status" value="1"/>
</dbReference>
<evidence type="ECO:0000256" key="2">
    <source>
        <dbReference type="ARBA" id="ARBA00012314"/>
    </source>
</evidence>
<name>A0ABN7QXD6_9GAMM</name>
<organism evidence="10 11">
    <name type="scientific">Novilysobacter luteus</name>
    <dbReference type="NCBI Taxonomy" id="2822368"/>
    <lineage>
        <taxon>Bacteria</taxon>
        <taxon>Pseudomonadati</taxon>
        <taxon>Pseudomonadota</taxon>
        <taxon>Gammaproteobacteria</taxon>
        <taxon>Lysobacterales</taxon>
        <taxon>Lysobacteraceae</taxon>
        <taxon>Novilysobacter</taxon>
    </lineage>
</organism>
<dbReference type="SUPFAM" id="SSF52317">
    <property type="entry name" value="Class I glutamine amidotransferase-like"/>
    <property type="match status" value="1"/>
</dbReference>
<dbReference type="Proteomes" id="UP000680116">
    <property type="component" value="Chromosome"/>
</dbReference>
<reference evidence="10 11" key="1">
    <citation type="submission" date="2021-04" db="EMBL/GenBank/DDBJ databases">
        <authorList>
            <person name="Rodrigo-Torres L."/>
            <person name="Arahal R. D."/>
            <person name="Lucena T."/>
        </authorList>
    </citation>
    <scope>NUCLEOTIDE SEQUENCE [LARGE SCALE GENOMIC DNA]</scope>
    <source>
        <strain evidence="10 11">CECT 30171</strain>
    </source>
</reference>
<dbReference type="InterPro" id="IPR024712">
    <property type="entry name" value="Catalase_clade2"/>
</dbReference>
<feature type="domain" description="DJ-1/PfpI" evidence="9">
    <location>
        <begin position="8"/>
        <end position="101"/>
    </location>
</feature>
<dbReference type="InterPro" id="IPR029062">
    <property type="entry name" value="Class_I_gatase-like"/>
</dbReference>
<dbReference type="PANTHER" id="PTHR42821:SF1">
    <property type="entry name" value="CATALASE-B"/>
    <property type="match status" value="1"/>
</dbReference>
<dbReference type="RefSeq" id="WP_215218437.1">
    <property type="nucleotide sequence ID" value="NZ_OU015430.1"/>
</dbReference>
<protein>
    <recommendedName>
        <fullName evidence="2">catalase</fullName>
        <ecNumber evidence="2">1.11.1.6</ecNumber>
    </recommendedName>
</protein>
<dbReference type="PANTHER" id="PTHR42821">
    <property type="entry name" value="CATALASE"/>
    <property type="match status" value="1"/>
</dbReference>
<accession>A0ABN7QXD6</accession>
<evidence type="ECO:0000256" key="5">
    <source>
        <dbReference type="ARBA" id="ARBA00022723"/>
    </source>
</evidence>
<dbReference type="EMBL" id="OU015430">
    <property type="protein sequence ID" value="CAG4975296.1"/>
    <property type="molecule type" value="Genomic_DNA"/>
</dbReference>
<keyword evidence="8" id="KW-0376">Hydrogen peroxide</keyword>
<evidence type="ECO:0000313" key="11">
    <source>
        <dbReference type="Proteomes" id="UP000680116"/>
    </source>
</evidence>
<keyword evidence="7" id="KW-0408">Iron</keyword>
<keyword evidence="11" id="KW-1185">Reference proteome</keyword>
<dbReference type="Pfam" id="PF01965">
    <property type="entry name" value="DJ-1_PfpI"/>
    <property type="match status" value="1"/>
</dbReference>
<evidence type="ECO:0000256" key="1">
    <source>
        <dbReference type="ARBA" id="ARBA00001971"/>
    </source>
</evidence>
<keyword evidence="6" id="KW-0560">Oxidoreductase</keyword>
<dbReference type="InterPro" id="IPR002818">
    <property type="entry name" value="DJ-1/PfpI"/>
</dbReference>
<evidence type="ECO:0000259" key="9">
    <source>
        <dbReference type="Pfam" id="PF01965"/>
    </source>
</evidence>
<evidence type="ECO:0000256" key="8">
    <source>
        <dbReference type="ARBA" id="ARBA00023324"/>
    </source>
</evidence>
<gene>
    <name evidence="10" type="ORF">LYB30171_01882</name>
</gene>
<sequence length="154" mass="15632">MAVAPGVDAGQVEALLTGMRRRGAHVELVAPTLGAIETPRGSTLMPDRTFNACSPLDYDAVVVPDGDLHLLRDDGAAIAFAARAYLHGVPIGLVGAGAELLQGIAASPQDGGRDGRGGIVRDTRACAGFVEALACGIAATSPITDPPVDHRIAS</sequence>
<keyword evidence="3" id="KW-0575">Peroxidase</keyword>
<evidence type="ECO:0000313" key="10">
    <source>
        <dbReference type="EMBL" id="CAG4975296.1"/>
    </source>
</evidence>
<keyword evidence="5" id="KW-0479">Metal-binding</keyword>
<comment type="cofactor">
    <cofactor evidence="1">
        <name>heme</name>
        <dbReference type="ChEBI" id="CHEBI:30413"/>
    </cofactor>
</comment>
<evidence type="ECO:0000256" key="3">
    <source>
        <dbReference type="ARBA" id="ARBA00022559"/>
    </source>
</evidence>
<evidence type="ECO:0000256" key="6">
    <source>
        <dbReference type="ARBA" id="ARBA00023002"/>
    </source>
</evidence>
<dbReference type="EC" id="1.11.1.6" evidence="2"/>
<proteinExistence type="predicted"/>
<keyword evidence="4" id="KW-0349">Heme</keyword>
<evidence type="ECO:0000256" key="7">
    <source>
        <dbReference type="ARBA" id="ARBA00023004"/>
    </source>
</evidence>
<evidence type="ECO:0000256" key="4">
    <source>
        <dbReference type="ARBA" id="ARBA00022617"/>
    </source>
</evidence>